<gene>
    <name evidence="2" type="primary">6051381</name>
    <name evidence="1" type="ORF">CpipJ_CPIJ017304</name>
</gene>
<dbReference type="KEGG" id="cqu:CpipJ_CPIJ017304"/>
<sequence length="67" mass="7488">MGQTDLALFSMSSGTKFNQCFGVLGVLDRVHGTDTLFRNTKAYARHIMMLSFMPAREAFPEPAKKAF</sequence>
<keyword evidence="3" id="KW-1185">Reference proteome</keyword>
<proteinExistence type="predicted"/>
<dbReference type="AlphaFoldDB" id="B0XDV7"/>
<organism>
    <name type="scientific">Culex quinquefasciatus</name>
    <name type="common">Southern house mosquito</name>
    <name type="synonym">Culex pungens</name>
    <dbReference type="NCBI Taxonomy" id="7176"/>
    <lineage>
        <taxon>Eukaryota</taxon>
        <taxon>Metazoa</taxon>
        <taxon>Ecdysozoa</taxon>
        <taxon>Arthropoda</taxon>
        <taxon>Hexapoda</taxon>
        <taxon>Insecta</taxon>
        <taxon>Pterygota</taxon>
        <taxon>Neoptera</taxon>
        <taxon>Endopterygota</taxon>
        <taxon>Diptera</taxon>
        <taxon>Nematocera</taxon>
        <taxon>Culicoidea</taxon>
        <taxon>Culicidae</taxon>
        <taxon>Culicinae</taxon>
        <taxon>Culicini</taxon>
        <taxon>Culex</taxon>
        <taxon>Culex</taxon>
    </lineage>
</organism>
<evidence type="ECO:0000313" key="2">
    <source>
        <dbReference type="EnsemblMetazoa" id="CPIJ017304-PA"/>
    </source>
</evidence>
<name>B0XDV7_CULQU</name>
<evidence type="ECO:0000313" key="1">
    <source>
        <dbReference type="EMBL" id="EDS45664.1"/>
    </source>
</evidence>
<dbReference type="VEuPathDB" id="VectorBase:CPIJ017304"/>
<dbReference type="EMBL" id="DS232786">
    <property type="protein sequence ID" value="EDS45664.1"/>
    <property type="molecule type" value="Genomic_DNA"/>
</dbReference>
<dbReference type="STRING" id="7176.B0XDV7"/>
<dbReference type="InParanoid" id="B0XDV7"/>
<accession>B0XDV7</accession>
<dbReference type="HOGENOM" id="CLU_2814974_0_0_1"/>
<dbReference type="OrthoDB" id="408954at2759"/>
<dbReference type="eggNOG" id="KOG0873">
    <property type="taxonomic scope" value="Eukaryota"/>
</dbReference>
<evidence type="ECO:0000313" key="3">
    <source>
        <dbReference type="Proteomes" id="UP000002320"/>
    </source>
</evidence>
<protein>
    <submittedName>
        <fullName evidence="1 2">Sterol desaturase</fullName>
    </submittedName>
</protein>
<dbReference type="Proteomes" id="UP000002320">
    <property type="component" value="Unassembled WGS sequence"/>
</dbReference>
<dbReference type="VEuPathDB" id="VectorBase:CQUJHB004325"/>
<reference evidence="1" key="1">
    <citation type="submission" date="2007-03" db="EMBL/GenBank/DDBJ databases">
        <title>Annotation of Culex pipiens quinquefasciatus.</title>
        <authorList>
            <consortium name="The Broad Institute Genome Sequencing Platform"/>
            <person name="Atkinson P.W."/>
            <person name="Hemingway J."/>
            <person name="Christensen B.M."/>
            <person name="Higgs S."/>
            <person name="Kodira C."/>
            <person name="Hannick L."/>
            <person name="Megy K."/>
            <person name="O'Leary S."/>
            <person name="Pearson M."/>
            <person name="Haas B.J."/>
            <person name="Mauceli E."/>
            <person name="Wortman J.R."/>
            <person name="Lee N.H."/>
            <person name="Guigo R."/>
            <person name="Stanke M."/>
            <person name="Alvarado L."/>
            <person name="Amedeo P."/>
            <person name="Antoine C.H."/>
            <person name="Arensburger P."/>
            <person name="Bidwell S.L."/>
            <person name="Crawford M."/>
            <person name="Camaro F."/>
            <person name="Devon K."/>
            <person name="Engels R."/>
            <person name="Hammond M."/>
            <person name="Howarth C."/>
            <person name="Koehrsen M."/>
            <person name="Lawson D."/>
            <person name="Montgomery P."/>
            <person name="Nene V."/>
            <person name="Nusbaum C."/>
            <person name="Puiu D."/>
            <person name="Romero-Severson J."/>
            <person name="Severson D.W."/>
            <person name="Shumway M."/>
            <person name="Sisk P."/>
            <person name="Stolte C."/>
            <person name="Zeng Q."/>
            <person name="Eisenstadt E."/>
            <person name="Fraser-Liggett C."/>
            <person name="Strausberg R."/>
            <person name="Galagan J."/>
            <person name="Birren B."/>
            <person name="Collins F.H."/>
        </authorList>
    </citation>
    <scope>NUCLEOTIDE SEQUENCE [LARGE SCALE GENOMIC DNA]</scope>
    <source>
        <strain evidence="1">JHB</strain>
    </source>
</reference>
<reference evidence="2" key="2">
    <citation type="submission" date="2021-02" db="UniProtKB">
        <authorList>
            <consortium name="EnsemblMetazoa"/>
        </authorList>
    </citation>
    <scope>IDENTIFICATION</scope>
    <source>
        <strain evidence="2">JHB</strain>
    </source>
</reference>
<dbReference type="EnsemblMetazoa" id="CPIJ017304-RA">
    <property type="protein sequence ID" value="CPIJ017304-PA"/>
    <property type="gene ID" value="CPIJ017304"/>
</dbReference>